<keyword evidence="1" id="KW-0472">Membrane</keyword>
<dbReference type="AlphaFoldDB" id="A0A2H0LVQ2"/>
<organism evidence="3 4">
    <name type="scientific">Candidatus Ghiorseimicrobium undicola</name>
    <dbReference type="NCBI Taxonomy" id="1974746"/>
    <lineage>
        <taxon>Bacteria</taxon>
        <taxon>Pseudomonadati</taxon>
        <taxon>Candidatus Omnitrophota</taxon>
        <taxon>Candidatus Ghiorseimicrobium</taxon>
    </lineage>
</organism>
<dbReference type="PANTHER" id="PTHR43751">
    <property type="entry name" value="SULFATASE"/>
    <property type="match status" value="1"/>
</dbReference>
<evidence type="ECO:0000259" key="2">
    <source>
        <dbReference type="Pfam" id="PF00884"/>
    </source>
</evidence>
<feature type="transmembrane region" description="Helical" evidence="1">
    <location>
        <begin position="21"/>
        <end position="43"/>
    </location>
</feature>
<feature type="domain" description="Sulfatase N-terminal" evidence="2">
    <location>
        <begin position="52"/>
        <end position="345"/>
    </location>
</feature>
<dbReference type="Pfam" id="PF00884">
    <property type="entry name" value="Sulfatase"/>
    <property type="match status" value="1"/>
</dbReference>
<dbReference type="InterPro" id="IPR000917">
    <property type="entry name" value="Sulfatase_N"/>
</dbReference>
<evidence type="ECO:0000256" key="1">
    <source>
        <dbReference type="SAM" id="Phobius"/>
    </source>
</evidence>
<evidence type="ECO:0000313" key="4">
    <source>
        <dbReference type="Proteomes" id="UP000229641"/>
    </source>
</evidence>
<dbReference type="InterPro" id="IPR052701">
    <property type="entry name" value="GAG_Ulvan_Degrading_Sulfatases"/>
</dbReference>
<reference evidence="3 4" key="1">
    <citation type="submission" date="2017-09" db="EMBL/GenBank/DDBJ databases">
        <title>Depth-based differentiation of microbial function through sediment-hosted aquifers and enrichment of novel symbionts in the deep terrestrial subsurface.</title>
        <authorList>
            <person name="Probst A.J."/>
            <person name="Ladd B."/>
            <person name="Jarett J.K."/>
            <person name="Geller-Mcgrath D.E."/>
            <person name="Sieber C.M."/>
            <person name="Emerson J.B."/>
            <person name="Anantharaman K."/>
            <person name="Thomas B.C."/>
            <person name="Malmstrom R."/>
            <person name="Stieglmeier M."/>
            <person name="Klingl A."/>
            <person name="Woyke T."/>
            <person name="Ryan C.M."/>
            <person name="Banfield J.F."/>
        </authorList>
    </citation>
    <scope>NUCLEOTIDE SEQUENCE [LARGE SCALE GENOMIC DNA]</scope>
    <source>
        <strain evidence="3">CG11_big_fil_rev_8_21_14_0_20_42_13</strain>
    </source>
</reference>
<name>A0A2H0LVQ2_9BACT</name>
<dbReference type="Proteomes" id="UP000229641">
    <property type="component" value="Unassembled WGS sequence"/>
</dbReference>
<dbReference type="CDD" id="cd16148">
    <property type="entry name" value="sulfatase_like"/>
    <property type="match status" value="1"/>
</dbReference>
<keyword evidence="1" id="KW-0812">Transmembrane</keyword>
<comment type="caution">
    <text evidence="3">The sequence shown here is derived from an EMBL/GenBank/DDBJ whole genome shotgun (WGS) entry which is preliminary data.</text>
</comment>
<dbReference type="PANTHER" id="PTHR43751:SF3">
    <property type="entry name" value="SULFATASE N-TERMINAL DOMAIN-CONTAINING PROTEIN"/>
    <property type="match status" value="1"/>
</dbReference>
<proteinExistence type="predicted"/>
<dbReference type="Gene3D" id="3.40.720.10">
    <property type="entry name" value="Alkaline Phosphatase, subunit A"/>
    <property type="match status" value="1"/>
</dbReference>
<sequence>MTQLRIYKLIKQGFILKKTSQNGRIIIIIFLAVFLCLVFSSVLPAKERDNLNVVLIVIDALRADHLGCYGYARDTSPNIDRFASQGILFTKAFSQGACTRISIPSLFTSLFPDVLRIPIGGIELPEKLITLPEILEKNGYNTASFLPSGFSVLPERFKFNNVISYEKGVNQIAPRINQQVAAWLKENSAKPFFVYLHYLGAHYPYLPPEPFDAMFLHDAYPEMEEFAEDKIAILKPPREWEKDMRDFIVSQYDGRIRYVDGYIGEFLDKLNELKLTENTLVIITADHGEGFLDHGSFSHSNNLYDELIHVPVIMRLPPVLPAGEVFSGLVRLVDIMPTVFGILNIASDSVMQGASLLSPDGKLKAAGLESFSQAHILAHEGWLKKGARTERWSLIGTYDNNGDEVSLEFYDLEKDPEQKDNLAGQKAPEFQMLKRRLRDYIASCRKLRDFLLGEGHIDKPVLFNEEEEEALRNLGYMR</sequence>
<dbReference type="EMBL" id="PCWA01000101">
    <property type="protein sequence ID" value="PIQ88472.1"/>
    <property type="molecule type" value="Genomic_DNA"/>
</dbReference>
<dbReference type="InterPro" id="IPR017850">
    <property type="entry name" value="Alkaline_phosphatase_core_sf"/>
</dbReference>
<protein>
    <recommendedName>
        <fullName evidence="2">Sulfatase N-terminal domain-containing protein</fullName>
    </recommendedName>
</protein>
<dbReference type="SUPFAM" id="SSF53649">
    <property type="entry name" value="Alkaline phosphatase-like"/>
    <property type="match status" value="1"/>
</dbReference>
<accession>A0A2H0LVQ2</accession>
<evidence type="ECO:0000313" key="3">
    <source>
        <dbReference type="EMBL" id="PIQ88472.1"/>
    </source>
</evidence>
<gene>
    <name evidence="3" type="ORF">COV72_08045</name>
</gene>
<keyword evidence="1" id="KW-1133">Transmembrane helix</keyword>